<dbReference type="RefSeq" id="WP_057645038.1">
    <property type="nucleotide sequence ID" value="NZ_CABMMF010000024.1"/>
</dbReference>
<gene>
    <name evidence="2" type="ORF">ERS008524_03213</name>
</gene>
<feature type="region of interest" description="Disordered" evidence="1">
    <location>
        <begin position="390"/>
        <end position="410"/>
    </location>
</feature>
<comment type="caution">
    <text evidence="2">The sequence shown here is derived from an EMBL/GenBank/DDBJ whole genome shotgun (WGS) entry which is preliminary data.</text>
</comment>
<protein>
    <submittedName>
        <fullName evidence="2">Rhs family protein</fullName>
    </submittedName>
</protein>
<feature type="compositionally biased region" description="Polar residues" evidence="1">
    <location>
        <begin position="393"/>
        <end position="409"/>
    </location>
</feature>
<evidence type="ECO:0000313" key="2">
    <source>
        <dbReference type="EMBL" id="CFR08206.1"/>
    </source>
</evidence>
<accession>A0AAI8ZT70</accession>
<dbReference type="Proteomes" id="UP000046784">
    <property type="component" value="Unassembled WGS sequence"/>
</dbReference>
<evidence type="ECO:0000313" key="3">
    <source>
        <dbReference type="Proteomes" id="UP000046784"/>
    </source>
</evidence>
<dbReference type="AlphaFoldDB" id="A0AAI8ZT70"/>
<reference evidence="2 3" key="1">
    <citation type="submission" date="2015-03" db="EMBL/GenBank/DDBJ databases">
        <authorList>
            <consortium name="Pathogen Informatics"/>
            <person name="Murphy D."/>
        </authorList>
    </citation>
    <scope>NUCLEOTIDE SEQUENCE [LARGE SCALE GENOMIC DNA]</scope>
    <source>
        <strain evidence="2 3">3400/83</strain>
    </source>
</reference>
<organism evidence="2 3">
    <name type="scientific">Yersinia frederiksenii</name>
    <dbReference type="NCBI Taxonomy" id="29484"/>
    <lineage>
        <taxon>Bacteria</taxon>
        <taxon>Pseudomonadati</taxon>
        <taxon>Pseudomonadota</taxon>
        <taxon>Gammaproteobacteria</taxon>
        <taxon>Enterobacterales</taxon>
        <taxon>Yersiniaceae</taxon>
        <taxon>Yersinia</taxon>
    </lineage>
</organism>
<sequence>MNDKNTYDSHTISRDDINLDGLPIKKSKDKNGDVLRDKFDGKGKLIWRERMAYNKKDKTTSKIVTNFIRNKGGAITERDDSTYNASGELTKRKEHVITGRGKSAITRVSECQYGDGYVVLKTEKTLNSSGGILNEKEQFFDQKGNILIEHSFLYSNGILIAINKQDNTLNIDNKINYSEIKHYDGKEELISFSKRKYINNSGGDGDIRYEERKYNNNDELVEIVILSKSFNADGVSYNVCEEFYSSEQDLNNDNEFKVIDSDFDISGNLIYSDTTCGNESTRISQEFDSFGKLKSKVEKVSLTHHWLTYQENIYTYDANGVEIDAVEITHTHDDSSRKLQSSYEYHRTNDAKGQIMGSTEIRKEFDSNGDLISNIQNKYNHAGELVSNPAKESISSSENKVTEHTTATQKYHEQTTETLTRKVTPGVDSTLIERIKNVYDDNDVKFKSITISEEVNSANSRTYLAEEIQEFGYDGKLIVKVIDSYDFNYSPDGKLLSQNQSTQEFNSDGVLTFCSGGEYKADGHKTKDFSDTSGHDGEHRHLEHQYETLDYLMSSMNGFDLNEGVPTSVDTHFIPAMKSNTLVAPV</sequence>
<proteinExistence type="predicted"/>
<evidence type="ECO:0000256" key="1">
    <source>
        <dbReference type="SAM" id="MobiDB-lite"/>
    </source>
</evidence>
<dbReference type="EMBL" id="CGCB01000024">
    <property type="protein sequence ID" value="CFR08206.1"/>
    <property type="molecule type" value="Genomic_DNA"/>
</dbReference>
<name>A0AAI8ZT70_YERFR</name>